<dbReference type="Gene3D" id="1.20.1560.10">
    <property type="entry name" value="ABC transporter type 1, transmembrane domain"/>
    <property type="match status" value="1"/>
</dbReference>
<keyword evidence="7" id="KW-1185">Reference proteome</keyword>
<keyword evidence="4" id="KW-0472">Membrane</keyword>
<organism evidence="6 7">
    <name type="scientific">Kibdelosporangium lantanae</name>
    <dbReference type="NCBI Taxonomy" id="1497396"/>
    <lineage>
        <taxon>Bacteria</taxon>
        <taxon>Bacillati</taxon>
        <taxon>Actinomycetota</taxon>
        <taxon>Actinomycetes</taxon>
        <taxon>Pseudonocardiales</taxon>
        <taxon>Pseudonocardiaceae</taxon>
        <taxon>Kibdelosporangium</taxon>
    </lineage>
</organism>
<evidence type="ECO:0000256" key="4">
    <source>
        <dbReference type="ARBA" id="ARBA00023136"/>
    </source>
</evidence>
<feature type="non-terminal residue" evidence="6">
    <location>
        <position position="172"/>
    </location>
</feature>
<keyword evidence="6" id="KW-0067">ATP-binding</keyword>
<dbReference type="PANTHER" id="PTHR24221:SF654">
    <property type="entry name" value="ATP-BINDING CASSETTE SUB-FAMILY B MEMBER 6"/>
    <property type="match status" value="1"/>
</dbReference>
<comment type="subcellular location">
    <subcellularLocation>
        <location evidence="1">Cell membrane</location>
        <topology evidence="1">Multi-pass membrane protein</topology>
    </subcellularLocation>
</comment>
<keyword evidence="2" id="KW-0812">Transmembrane</keyword>
<protein>
    <submittedName>
        <fullName evidence="6">ATP-binding cassette domain-containing protein</fullName>
    </submittedName>
</protein>
<dbReference type="InterPro" id="IPR027417">
    <property type="entry name" value="P-loop_NTPase"/>
</dbReference>
<comment type="caution">
    <text evidence="6">The sequence shown here is derived from an EMBL/GenBank/DDBJ whole genome shotgun (WGS) entry which is preliminary data.</text>
</comment>
<evidence type="ECO:0000256" key="2">
    <source>
        <dbReference type="ARBA" id="ARBA00022692"/>
    </source>
</evidence>
<keyword evidence="6" id="KW-0547">Nucleotide-binding</keyword>
<dbReference type="Proteomes" id="UP001597045">
    <property type="component" value="Unassembled WGS sequence"/>
</dbReference>
<evidence type="ECO:0000259" key="5">
    <source>
        <dbReference type="Pfam" id="PF00005"/>
    </source>
</evidence>
<dbReference type="InterPro" id="IPR039421">
    <property type="entry name" value="Type_1_exporter"/>
</dbReference>
<dbReference type="InterPro" id="IPR003439">
    <property type="entry name" value="ABC_transporter-like_ATP-bd"/>
</dbReference>
<reference evidence="7" key="1">
    <citation type="journal article" date="2019" name="Int. J. Syst. Evol. Microbiol.">
        <title>The Global Catalogue of Microorganisms (GCM) 10K type strain sequencing project: providing services to taxonomists for standard genome sequencing and annotation.</title>
        <authorList>
            <consortium name="The Broad Institute Genomics Platform"/>
            <consortium name="The Broad Institute Genome Sequencing Center for Infectious Disease"/>
            <person name="Wu L."/>
            <person name="Ma J."/>
        </authorList>
    </citation>
    <scope>NUCLEOTIDE SEQUENCE [LARGE SCALE GENOMIC DNA]</scope>
    <source>
        <strain evidence="7">JCM 31486</strain>
    </source>
</reference>
<evidence type="ECO:0000256" key="1">
    <source>
        <dbReference type="ARBA" id="ARBA00004651"/>
    </source>
</evidence>
<sequence length="172" mass="18260">MAREFHTVGVVGLGIQGAGVAEVFARAGVERVYDIIDSQPEVTDPADPKPVPEGPLQVDLDHVTFGYSRSDPVLDDITITVTPGETLALVGTAGSGKSTVSMLLPRFYDVHEGAIRIGGVDIRDLRLAELRHAVGVVFEEAFLFSDSIRANIAYGRPEATDDEVTAAAKAAQ</sequence>
<proteinExistence type="predicted"/>
<dbReference type="Pfam" id="PF00005">
    <property type="entry name" value="ABC_tran"/>
    <property type="match status" value="1"/>
</dbReference>
<dbReference type="InterPro" id="IPR036640">
    <property type="entry name" value="ABC1_TM_sf"/>
</dbReference>
<accession>A0ABW3MFI4</accession>
<dbReference type="EMBL" id="JBHTIS010001838">
    <property type="protein sequence ID" value="MFD1048867.1"/>
    <property type="molecule type" value="Genomic_DNA"/>
</dbReference>
<evidence type="ECO:0000313" key="7">
    <source>
        <dbReference type="Proteomes" id="UP001597045"/>
    </source>
</evidence>
<dbReference type="PANTHER" id="PTHR24221">
    <property type="entry name" value="ATP-BINDING CASSETTE SUB-FAMILY B"/>
    <property type="match status" value="1"/>
</dbReference>
<dbReference type="SUPFAM" id="SSF52540">
    <property type="entry name" value="P-loop containing nucleoside triphosphate hydrolases"/>
    <property type="match status" value="1"/>
</dbReference>
<feature type="domain" description="ABC transporter" evidence="5">
    <location>
        <begin position="74"/>
        <end position="168"/>
    </location>
</feature>
<evidence type="ECO:0000313" key="6">
    <source>
        <dbReference type="EMBL" id="MFD1048867.1"/>
    </source>
</evidence>
<dbReference type="GO" id="GO:0005524">
    <property type="term" value="F:ATP binding"/>
    <property type="evidence" value="ECO:0007669"/>
    <property type="project" value="UniProtKB-KW"/>
</dbReference>
<keyword evidence="3" id="KW-1133">Transmembrane helix</keyword>
<evidence type="ECO:0000256" key="3">
    <source>
        <dbReference type="ARBA" id="ARBA00022989"/>
    </source>
</evidence>
<dbReference type="Gene3D" id="3.40.50.300">
    <property type="entry name" value="P-loop containing nucleotide triphosphate hydrolases"/>
    <property type="match status" value="1"/>
</dbReference>
<gene>
    <name evidence="6" type="ORF">ACFQ1S_26690</name>
</gene>
<name>A0ABW3MFI4_9PSEU</name>